<dbReference type="NCBIfam" id="NF008292">
    <property type="entry name" value="PRK11072.1"/>
    <property type="match status" value="1"/>
</dbReference>
<reference evidence="10 11" key="1">
    <citation type="submission" date="2019-03" db="EMBL/GenBank/DDBJ databases">
        <title>Roseomonas sp. a novel Roseomonas species isolated from Sea whip Gorgonian.</title>
        <authorList>
            <person name="Li F."/>
            <person name="Pan X."/>
            <person name="Huang S."/>
            <person name="Li Z."/>
            <person name="Meng B."/>
        </authorList>
    </citation>
    <scope>NUCLEOTIDE SEQUENCE [LARGE SCALE GENOMIC DNA]</scope>
    <source>
        <strain evidence="10 11">M0104</strain>
    </source>
</reference>
<dbReference type="HAMAP" id="MF_00802">
    <property type="entry name" value="GlnE"/>
    <property type="match status" value="1"/>
</dbReference>
<comment type="catalytic activity">
    <reaction evidence="7">
        <text>[glutamine synthetase]-O(4)-(5'-adenylyl)-L-tyrosine + phosphate = [glutamine synthetase]-L-tyrosine + ADP</text>
        <dbReference type="Rhea" id="RHEA:43716"/>
        <dbReference type="Rhea" id="RHEA-COMP:10660"/>
        <dbReference type="Rhea" id="RHEA-COMP:10661"/>
        <dbReference type="ChEBI" id="CHEBI:43474"/>
        <dbReference type="ChEBI" id="CHEBI:46858"/>
        <dbReference type="ChEBI" id="CHEBI:83624"/>
        <dbReference type="ChEBI" id="CHEBI:456216"/>
        <dbReference type="EC" id="2.7.7.89"/>
    </reaction>
</comment>
<keyword evidence="2 7" id="KW-0548">Nucleotidyltransferase</keyword>
<name>A0A845B9W7_9PROT</name>
<keyword evidence="5 7" id="KW-0460">Magnesium</keyword>
<evidence type="ECO:0000259" key="9">
    <source>
        <dbReference type="Pfam" id="PF08335"/>
    </source>
</evidence>
<evidence type="ECO:0000256" key="7">
    <source>
        <dbReference type="HAMAP-Rule" id="MF_00802"/>
    </source>
</evidence>
<dbReference type="InterPro" id="IPR023057">
    <property type="entry name" value="GlnE"/>
</dbReference>
<proteinExistence type="inferred from homology"/>
<evidence type="ECO:0000256" key="1">
    <source>
        <dbReference type="ARBA" id="ARBA00022679"/>
    </source>
</evidence>
<keyword evidence="4 7" id="KW-0067">ATP-binding</keyword>
<dbReference type="InterPro" id="IPR043519">
    <property type="entry name" value="NT_sf"/>
</dbReference>
<dbReference type="EC" id="2.7.7.89" evidence="7"/>
<organism evidence="10 11">
    <name type="scientific">Teichococcus coralli</name>
    <dbReference type="NCBI Taxonomy" id="2545983"/>
    <lineage>
        <taxon>Bacteria</taxon>
        <taxon>Pseudomonadati</taxon>
        <taxon>Pseudomonadota</taxon>
        <taxon>Alphaproteobacteria</taxon>
        <taxon>Acetobacterales</taxon>
        <taxon>Roseomonadaceae</taxon>
        <taxon>Roseomonas</taxon>
    </lineage>
</organism>
<evidence type="ECO:0000313" key="11">
    <source>
        <dbReference type="Proteomes" id="UP000460715"/>
    </source>
</evidence>
<feature type="domain" description="PII-uridylyltransferase/Glutamine-synthetase adenylyltransferase" evidence="9">
    <location>
        <begin position="851"/>
        <end position="974"/>
    </location>
</feature>
<feature type="region of interest" description="Adenylyl transferase" evidence="7">
    <location>
        <begin position="473"/>
        <end position="985"/>
    </location>
</feature>
<comment type="function">
    <text evidence="7">Involved in the regulation of glutamine synthetase GlnA, a key enzyme in the process to assimilate ammonia. When cellular nitrogen levels are high, the C-terminal adenylyl transferase (AT) inactivates GlnA by covalent transfer of an adenylyl group from ATP to specific tyrosine residue of GlnA, thus reducing its activity. Conversely, when nitrogen levels are low, the N-terminal adenylyl removase (AR) activates GlnA by removing the adenylyl group by phosphorolysis, increasing its activity. The regulatory region of GlnE binds the signal transduction protein PII (GlnB) which indicates the nitrogen status of the cell.</text>
</comment>
<dbReference type="InterPro" id="IPR005190">
    <property type="entry name" value="GlnE_rpt_dom"/>
</dbReference>
<dbReference type="PANTHER" id="PTHR30621:SF0">
    <property type="entry name" value="BIFUNCTIONAL GLUTAMINE SYNTHETASE ADENYLYLTRANSFERASE_ADENYLYL-REMOVING ENZYME"/>
    <property type="match status" value="1"/>
</dbReference>
<feature type="domain" description="PII-uridylyltransferase/Glutamine-synthetase adenylyltransferase" evidence="9">
    <location>
        <begin position="312"/>
        <end position="457"/>
    </location>
</feature>
<dbReference type="Gene3D" id="3.30.460.10">
    <property type="entry name" value="Beta Polymerase, domain 2"/>
    <property type="match status" value="2"/>
</dbReference>
<dbReference type="GO" id="GO:0005829">
    <property type="term" value="C:cytosol"/>
    <property type="evidence" value="ECO:0007669"/>
    <property type="project" value="TreeGrafter"/>
</dbReference>
<comment type="catalytic activity">
    <reaction evidence="7">
        <text>[glutamine synthetase]-L-tyrosine + ATP = [glutamine synthetase]-O(4)-(5'-adenylyl)-L-tyrosine + diphosphate</text>
        <dbReference type="Rhea" id="RHEA:18589"/>
        <dbReference type="Rhea" id="RHEA-COMP:10660"/>
        <dbReference type="Rhea" id="RHEA-COMP:10661"/>
        <dbReference type="ChEBI" id="CHEBI:30616"/>
        <dbReference type="ChEBI" id="CHEBI:33019"/>
        <dbReference type="ChEBI" id="CHEBI:46858"/>
        <dbReference type="ChEBI" id="CHEBI:83624"/>
        <dbReference type="EC" id="2.7.7.42"/>
    </reaction>
</comment>
<evidence type="ECO:0000313" key="10">
    <source>
        <dbReference type="EMBL" id="MXP63971.1"/>
    </source>
</evidence>
<dbReference type="EC" id="2.7.7.42" evidence="7"/>
<dbReference type="Pfam" id="PF03710">
    <property type="entry name" value="GlnE"/>
    <property type="match status" value="2"/>
</dbReference>
<dbReference type="GO" id="GO:0047388">
    <property type="term" value="F:[glutamine synthetase]-adenylyl-L-tyrosine phosphorylase activity"/>
    <property type="evidence" value="ECO:0007669"/>
    <property type="project" value="UniProtKB-EC"/>
</dbReference>
<dbReference type="AlphaFoldDB" id="A0A845B9W7"/>
<dbReference type="GO" id="GO:0008882">
    <property type="term" value="F:[glutamate-ammonia-ligase] adenylyltransferase activity"/>
    <property type="evidence" value="ECO:0007669"/>
    <property type="project" value="UniProtKB-UniRule"/>
</dbReference>
<evidence type="ECO:0000259" key="8">
    <source>
        <dbReference type="Pfam" id="PF03710"/>
    </source>
</evidence>
<feature type="region of interest" description="Adenylyl removase" evidence="7">
    <location>
        <begin position="1"/>
        <end position="462"/>
    </location>
</feature>
<evidence type="ECO:0000256" key="4">
    <source>
        <dbReference type="ARBA" id="ARBA00022840"/>
    </source>
</evidence>
<dbReference type="GO" id="GO:0000820">
    <property type="term" value="P:regulation of glutamine family amino acid metabolic process"/>
    <property type="evidence" value="ECO:0007669"/>
    <property type="project" value="UniProtKB-UniRule"/>
</dbReference>
<feature type="domain" description="Glutamate-ammonia ligase adenylyltransferase repeated" evidence="8">
    <location>
        <begin position="94"/>
        <end position="290"/>
    </location>
</feature>
<keyword evidence="11" id="KW-1185">Reference proteome</keyword>
<dbReference type="PANTHER" id="PTHR30621">
    <property type="entry name" value="GLUTAMINE SYNTHETASE ADENYLYLTRANSFERASE"/>
    <property type="match status" value="1"/>
</dbReference>
<keyword evidence="3 7" id="KW-0547">Nucleotide-binding</keyword>
<dbReference type="CDD" id="cd05401">
    <property type="entry name" value="NT_GlnE_GlnD_like"/>
    <property type="match status" value="2"/>
</dbReference>
<keyword evidence="6 7" id="KW-0511">Multifunctional enzyme</keyword>
<evidence type="ECO:0000256" key="5">
    <source>
        <dbReference type="ARBA" id="ARBA00022842"/>
    </source>
</evidence>
<sequence length="985" mass="105379">MSDIQRRPPPPFDHAAARHLTDAFAQRGAAEQAYAATAEGRALLGALGGHSAYLAGLAERESATLLRFATRGADAAFDLALDPLCRADPAAARPAVAALLRQAKRQAALVIAAADLSGLWPLDRVTGALSALAEAAIDYACAHLLREAADRGELRLPRASARDPRAVARGSGLAILGMGKLGGRELNYSSDIDLMVLYEPTAAAYHAERAGALYVRIARDLVRLMEERTADGYAFRTDLRLRPDPAATPLAVSIPTAISYYESLGQNWERAAMIKARPVGGDRALGDHFLTEIRPFVWRRHLDFAMIADIHAIKRQIHAAHGAKGAHAQVQVAGHDVKLGRGGIREIEFTTQVLQLIWAGRDPTLRDPTTLGALAALAGAGRLDRRAAADLADAYTFLRDVEHRLQMVADRQTQRLPEDEEGLARIASFMGFADAAAFSAALTGQLNRVEQHYAQMFERAPALSAPPAGGQLGGSLVFTGAREDPETLQTLAAMGFADPAHVAGLVRGWHHGRTRSTRSERARELLTLLMPALLGAFAAQREPDMALARFDGILSRLPAGVHMLSLFHRNPALLQRVAGILGAAPALANHLAHTPGSLDGLLAGSGPGSAATVLPALLKSARHFEEALEGARRLVTEGKFEIDAAALEGVLDADAAGLARSELADAAIGHLLPHVTGDFAERFGKVKGGAFAVVALGKLGGREMLPGSDLDLVLIYDHPEDAEESRGGRRALPPSVYFGRLAQQVVAAITTPGAEGKLYEVDMRLRPSGNKGPVATSLSSFTRYHQESAWTWERMALTRARCVAGPPALRRRISGAIRAAILQRSGEAALADATAMRLRMLRELPAEGPWDIKAMPGGLVEVEFIAQALQLAHAHRHPAILAPTTRLALANLGKARILPREEMEALIAADRLWRTTLGMLRLTVGRWREDALPAPTAAALLRATARLLGQGAVDVPAFRQQMRTQAEQVRAIFERRLGPLVGGNG</sequence>
<comment type="caution">
    <text evidence="10">The sequence shown here is derived from an EMBL/GenBank/DDBJ whole genome shotgun (WGS) entry which is preliminary data.</text>
</comment>
<dbReference type="SUPFAM" id="SSF81301">
    <property type="entry name" value="Nucleotidyltransferase"/>
    <property type="match status" value="2"/>
</dbReference>
<dbReference type="SUPFAM" id="SSF81593">
    <property type="entry name" value="Nucleotidyltransferase substrate binding subunit/domain"/>
    <property type="match status" value="2"/>
</dbReference>
<dbReference type="OrthoDB" id="9759366at2"/>
<gene>
    <name evidence="7" type="primary">glnE</name>
    <name evidence="10" type="ORF">E0493_11510</name>
</gene>
<comment type="similarity">
    <text evidence="7">Belongs to the GlnE family.</text>
</comment>
<comment type="cofactor">
    <cofactor evidence="7">
        <name>Mg(2+)</name>
        <dbReference type="ChEBI" id="CHEBI:18420"/>
    </cofactor>
</comment>
<dbReference type="GO" id="GO:0000287">
    <property type="term" value="F:magnesium ion binding"/>
    <property type="evidence" value="ECO:0007669"/>
    <property type="project" value="UniProtKB-UniRule"/>
</dbReference>
<protein>
    <recommendedName>
        <fullName evidence="7">Bifunctional glutamine synthetase adenylyltransferase/adenylyl-removing enzyme</fullName>
    </recommendedName>
    <alternativeName>
        <fullName evidence="7">ATP:glutamine synthetase adenylyltransferase</fullName>
    </alternativeName>
    <alternativeName>
        <fullName evidence="7">ATase</fullName>
    </alternativeName>
    <domain>
        <recommendedName>
            <fullName evidence="7">Glutamine synthetase adenylyl-L-tyrosine phosphorylase</fullName>
            <ecNumber evidence="7">2.7.7.89</ecNumber>
        </recommendedName>
        <alternativeName>
            <fullName evidence="7">Adenylyl removase</fullName>
            <shortName evidence="7">AR</shortName>
            <shortName evidence="7">AT-N</shortName>
        </alternativeName>
    </domain>
    <domain>
        <recommendedName>
            <fullName evidence="7">Glutamine synthetase adenylyl transferase</fullName>
            <ecNumber evidence="7">2.7.7.42</ecNumber>
        </recommendedName>
        <alternativeName>
            <fullName evidence="7">Adenylyl transferase</fullName>
            <shortName evidence="7">AT</shortName>
            <shortName evidence="7">AT-C</shortName>
        </alternativeName>
    </domain>
</protein>
<accession>A0A845B9W7</accession>
<dbReference type="NCBIfam" id="NF010706">
    <property type="entry name" value="PRK14108.1"/>
    <property type="match status" value="1"/>
</dbReference>
<dbReference type="GO" id="GO:0005524">
    <property type="term" value="F:ATP binding"/>
    <property type="evidence" value="ECO:0007669"/>
    <property type="project" value="UniProtKB-UniRule"/>
</dbReference>
<evidence type="ECO:0000256" key="3">
    <source>
        <dbReference type="ARBA" id="ARBA00022741"/>
    </source>
</evidence>
<keyword evidence="1 7" id="KW-0808">Transferase</keyword>
<dbReference type="Pfam" id="PF08335">
    <property type="entry name" value="GlnD_UR_UTase"/>
    <property type="match status" value="2"/>
</dbReference>
<dbReference type="InterPro" id="IPR013546">
    <property type="entry name" value="PII_UdlTrfase/GS_AdlTrfase"/>
</dbReference>
<dbReference type="Gene3D" id="1.20.120.330">
    <property type="entry name" value="Nucleotidyltransferases domain 2"/>
    <property type="match status" value="2"/>
</dbReference>
<dbReference type="EMBL" id="SNVJ01000008">
    <property type="protein sequence ID" value="MXP63971.1"/>
    <property type="molecule type" value="Genomic_DNA"/>
</dbReference>
<dbReference type="Gene3D" id="1.20.120.1510">
    <property type="match status" value="1"/>
</dbReference>
<evidence type="ECO:0000256" key="2">
    <source>
        <dbReference type="ARBA" id="ARBA00022695"/>
    </source>
</evidence>
<dbReference type="RefSeq" id="WP_160937091.1">
    <property type="nucleotide sequence ID" value="NZ_SNVJ01000008.1"/>
</dbReference>
<evidence type="ECO:0000256" key="6">
    <source>
        <dbReference type="ARBA" id="ARBA00023268"/>
    </source>
</evidence>
<dbReference type="Proteomes" id="UP000460715">
    <property type="component" value="Unassembled WGS sequence"/>
</dbReference>
<feature type="domain" description="Glutamate-ammonia ligase adenylyltransferase repeated" evidence="8">
    <location>
        <begin position="575"/>
        <end position="811"/>
    </location>
</feature>